<evidence type="ECO:0000313" key="1">
    <source>
        <dbReference type="EMBL" id="QEG24804.1"/>
    </source>
</evidence>
<organism evidence="1 2">
    <name type="scientific">Mariniblastus fucicola</name>
    <dbReference type="NCBI Taxonomy" id="980251"/>
    <lineage>
        <taxon>Bacteria</taxon>
        <taxon>Pseudomonadati</taxon>
        <taxon>Planctomycetota</taxon>
        <taxon>Planctomycetia</taxon>
        <taxon>Pirellulales</taxon>
        <taxon>Pirellulaceae</taxon>
        <taxon>Mariniblastus</taxon>
    </lineage>
</organism>
<protein>
    <submittedName>
        <fullName evidence="1">Uncharacterized protein</fullName>
    </submittedName>
</protein>
<keyword evidence="2" id="KW-1185">Reference proteome</keyword>
<dbReference type="KEGG" id="mff:MFFC18_47270"/>
<dbReference type="AlphaFoldDB" id="A0A5B9PEW8"/>
<sequence length="103" mass="11314">MNAPYAATRNCIFHLILFVFLTGCHPASEVPPIASGSHPISSLLKADVDAKNRVKQVTKNTFEESGLTPFIESIGVYLKELEKLDASKCPADFQEAFQDLLDC</sequence>
<gene>
    <name evidence="1" type="ORF">MFFC18_47270</name>
</gene>
<proteinExistence type="predicted"/>
<accession>A0A5B9PEW8</accession>
<dbReference type="STRING" id="980251.GCA_001642875_00842"/>
<evidence type="ECO:0000313" key="2">
    <source>
        <dbReference type="Proteomes" id="UP000322214"/>
    </source>
</evidence>
<dbReference type="Proteomes" id="UP000322214">
    <property type="component" value="Chromosome"/>
</dbReference>
<reference evidence="1 2" key="1">
    <citation type="submission" date="2019-08" db="EMBL/GenBank/DDBJ databases">
        <title>Deep-cultivation of Planctomycetes and their phenomic and genomic characterization uncovers novel biology.</title>
        <authorList>
            <person name="Wiegand S."/>
            <person name="Jogler M."/>
            <person name="Boedeker C."/>
            <person name="Pinto D."/>
            <person name="Vollmers J."/>
            <person name="Rivas-Marin E."/>
            <person name="Kohn T."/>
            <person name="Peeters S.H."/>
            <person name="Heuer A."/>
            <person name="Rast P."/>
            <person name="Oberbeckmann S."/>
            <person name="Bunk B."/>
            <person name="Jeske O."/>
            <person name="Meyerdierks A."/>
            <person name="Storesund J.E."/>
            <person name="Kallscheuer N."/>
            <person name="Luecker S."/>
            <person name="Lage O.M."/>
            <person name="Pohl T."/>
            <person name="Merkel B.J."/>
            <person name="Hornburger P."/>
            <person name="Mueller R.-W."/>
            <person name="Bruemmer F."/>
            <person name="Labrenz M."/>
            <person name="Spormann A.M."/>
            <person name="Op den Camp H."/>
            <person name="Overmann J."/>
            <person name="Amann R."/>
            <person name="Jetten M.S.M."/>
            <person name="Mascher T."/>
            <person name="Medema M.H."/>
            <person name="Devos D.P."/>
            <person name="Kaster A.-K."/>
            <person name="Ovreas L."/>
            <person name="Rohde M."/>
            <person name="Galperin M.Y."/>
            <person name="Jogler C."/>
        </authorList>
    </citation>
    <scope>NUCLEOTIDE SEQUENCE [LARGE SCALE GENOMIC DNA]</scope>
    <source>
        <strain evidence="1 2">FC18</strain>
    </source>
</reference>
<dbReference type="EMBL" id="CP042912">
    <property type="protein sequence ID" value="QEG24804.1"/>
    <property type="molecule type" value="Genomic_DNA"/>
</dbReference>
<name>A0A5B9PEW8_9BACT</name>